<reference evidence="2 3" key="1">
    <citation type="submission" date="2015-11" db="EMBL/GenBank/DDBJ databases">
        <title>Draft genome of Sulfurovum riftiae 1812E, a member of the Epsilonproteobacteria isolated from the tube of the deep-sea hydrothermal vent tubewom Riftia pachyptila.</title>
        <authorList>
            <person name="Vetriani C."/>
            <person name="Giovannelli D."/>
        </authorList>
    </citation>
    <scope>NUCLEOTIDE SEQUENCE [LARGE SCALE GENOMIC DNA]</scope>
    <source>
        <strain evidence="2 3">1812E</strain>
    </source>
</reference>
<keyword evidence="3" id="KW-1185">Reference proteome</keyword>
<organism evidence="2 3">
    <name type="scientific">Sulfurovum riftiae</name>
    <dbReference type="NCBI Taxonomy" id="1630136"/>
    <lineage>
        <taxon>Bacteria</taxon>
        <taxon>Pseudomonadati</taxon>
        <taxon>Campylobacterota</taxon>
        <taxon>Epsilonproteobacteria</taxon>
        <taxon>Campylobacterales</taxon>
        <taxon>Sulfurovaceae</taxon>
        <taxon>Sulfurovum</taxon>
    </lineage>
</organism>
<dbReference type="PANTHER" id="PTHR33360">
    <property type="entry name" value="TRANSPOSASE FOR INSERTION SEQUENCE ELEMENT IS200"/>
    <property type="match status" value="1"/>
</dbReference>
<sequence>MSRFQKLSQTIWHCQYHIVWVPKYRYRVLHGEIAREVENLIRAFSHQLKCEIIELNVQIDHVHLLVMIPPKVSISNYMGAIKGRTAIRILNRFKKLRQKPYWGNHFWSRGYCVDTVGLDGEMIRKYVKYQEENERRDEQQGLF</sequence>
<comment type="caution">
    <text evidence="2">The sequence shown here is derived from an EMBL/GenBank/DDBJ whole genome shotgun (WGS) entry which is preliminary data.</text>
</comment>
<dbReference type="SMART" id="SM01321">
    <property type="entry name" value="Y1_Tnp"/>
    <property type="match status" value="1"/>
</dbReference>
<proteinExistence type="predicted"/>
<accession>A0A151CG13</accession>
<evidence type="ECO:0000313" key="2">
    <source>
        <dbReference type="EMBL" id="KYJ86429.1"/>
    </source>
</evidence>
<dbReference type="InterPro" id="IPR036515">
    <property type="entry name" value="Transposase_17_sf"/>
</dbReference>
<evidence type="ECO:0000259" key="1">
    <source>
        <dbReference type="SMART" id="SM01321"/>
    </source>
</evidence>
<dbReference type="EMBL" id="LNKT01000031">
    <property type="protein sequence ID" value="KYJ86429.1"/>
    <property type="molecule type" value="Genomic_DNA"/>
</dbReference>
<dbReference type="GO" id="GO:0003677">
    <property type="term" value="F:DNA binding"/>
    <property type="evidence" value="ECO:0007669"/>
    <property type="project" value="InterPro"/>
</dbReference>
<dbReference type="OrthoDB" id="9798161at2"/>
<dbReference type="PANTHER" id="PTHR33360:SF2">
    <property type="entry name" value="TRANSPOSASE FOR INSERTION SEQUENCE ELEMENT IS200"/>
    <property type="match status" value="1"/>
</dbReference>
<dbReference type="Proteomes" id="UP000075359">
    <property type="component" value="Unassembled WGS sequence"/>
</dbReference>
<feature type="domain" description="Transposase IS200-like" evidence="1">
    <location>
        <begin position="11"/>
        <end position="130"/>
    </location>
</feature>
<dbReference type="GO" id="GO:0006313">
    <property type="term" value="P:DNA transposition"/>
    <property type="evidence" value="ECO:0007669"/>
    <property type="project" value="InterPro"/>
</dbReference>
<dbReference type="GO" id="GO:0004803">
    <property type="term" value="F:transposase activity"/>
    <property type="evidence" value="ECO:0007669"/>
    <property type="project" value="InterPro"/>
</dbReference>
<dbReference type="AlphaFoldDB" id="A0A151CG13"/>
<dbReference type="Pfam" id="PF01797">
    <property type="entry name" value="Y1_Tnp"/>
    <property type="match status" value="1"/>
</dbReference>
<dbReference type="RefSeq" id="WP_067331029.1">
    <property type="nucleotide sequence ID" value="NZ_LNKT01000031.1"/>
</dbReference>
<dbReference type="SUPFAM" id="SSF143422">
    <property type="entry name" value="Transposase IS200-like"/>
    <property type="match status" value="1"/>
</dbReference>
<dbReference type="InterPro" id="IPR002686">
    <property type="entry name" value="Transposase_17"/>
</dbReference>
<dbReference type="Gene3D" id="3.30.70.1290">
    <property type="entry name" value="Transposase IS200-like"/>
    <property type="match status" value="1"/>
</dbReference>
<gene>
    <name evidence="2" type="ORF">AS592_08925</name>
</gene>
<name>A0A151CG13_9BACT</name>
<protein>
    <submittedName>
        <fullName evidence="2">Transposase</fullName>
    </submittedName>
</protein>
<evidence type="ECO:0000313" key="3">
    <source>
        <dbReference type="Proteomes" id="UP000075359"/>
    </source>
</evidence>
<dbReference type="NCBIfam" id="NF033573">
    <property type="entry name" value="transpos_IS200"/>
    <property type="match status" value="1"/>
</dbReference>